<accession>A0AA37JIB6</accession>
<evidence type="ECO:0000313" key="2">
    <source>
        <dbReference type="EMBL" id="GKG98964.1"/>
    </source>
</evidence>
<gene>
    <name evidence="2" type="ORF">CE91St55_09460</name>
</gene>
<dbReference type="RefSeq" id="WP_244052411.1">
    <property type="nucleotide sequence ID" value="NZ_BQNJ01000001.1"/>
</dbReference>
<keyword evidence="1" id="KW-0472">Membrane</keyword>
<evidence type="ECO:0000313" key="3">
    <source>
        <dbReference type="Proteomes" id="UP001055091"/>
    </source>
</evidence>
<organism evidence="2 3">
    <name type="scientific">Hungatella hathewayi</name>
    <dbReference type="NCBI Taxonomy" id="154046"/>
    <lineage>
        <taxon>Bacteria</taxon>
        <taxon>Bacillati</taxon>
        <taxon>Bacillota</taxon>
        <taxon>Clostridia</taxon>
        <taxon>Lachnospirales</taxon>
        <taxon>Lachnospiraceae</taxon>
        <taxon>Hungatella</taxon>
    </lineage>
</organism>
<dbReference type="InterPro" id="IPR012902">
    <property type="entry name" value="N_methyl_site"/>
</dbReference>
<evidence type="ECO:0008006" key="4">
    <source>
        <dbReference type="Google" id="ProtNLM"/>
    </source>
</evidence>
<keyword evidence="1" id="KW-0812">Transmembrane</keyword>
<feature type="transmembrane region" description="Helical" evidence="1">
    <location>
        <begin position="21"/>
        <end position="42"/>
    </location>
</feature>
<proteinExistence type="predicted"/>
<dbReference type="NCBIfam" id="TIGR02532">
    <property type="entry name" value="IV_pilin_GFxxxE"/>
    <property type="match status" value="1"/>
</dbReference>
<comment type="caution">
    <text evidence="2">The sequence shown here is derived from an EMBL/GenBank/DDBJ whole genome shotgun (WGS) entry which is preliminary data.</text>
</comment>
<keyword evidence="1" id="KW-1133">Transmembrane helix</keyword>
<name>A0AA37JIB6_9FIRM</name>
<dbReference type="Pfam" id="PF07963">
    <property type="entry name" value="N_methyl"/>
    <property type="match status" value="1"/>
</dbReference>
<dbReference type="Proteomes" id="UP001055091">
    <property type="component" value="Unassembled WGS sequence"/>
</dbReference>
<dbReference type="EMBL" id="BQNJ01000001">
    <property type="protein sequence ID" value="GKG98964.1"/>
    <property type="molecule type" value="Genomic_DNA"/>
</dbReference>
<sequence>MRDNVGGKWNERMRDERGMTLTELMVSLAIAFILMSFLIRMYTYTGNMFETSASTDDLRRTTQVVIDYLEDRIACADSLVISREELSGEEFGHEILFSEDGRIYCDGEPVCEEEFYRKRTVFCQILSAFSEDNTPALKYRITWKNQKNTTLYSADSVVKLVNLELNSREIIRRDLETGAGMSGKSLYIYYKDPDYSHGIVFD</sequence>
<protein>
    <recommendedName>
        <fullName evidence="4">Prepilin-type N-terminal cleavage/methylation domain-containing protein</fullName>
    </recommendedName>
</protein>
<dbReference type="AlphaFoldDB" id="A0AA37JIB6"/>
<reference evidence="2" key="1">
    <citation type="submission" date="2022-01" db="EMBL/GenBank/DDBJ databases">
        <title>Novel bile acid biosynthetic pathways are enriched in the microbiome of centenarians.</title>
        <authorList>
            <person name="Sato Y."/>
            <person name="Atarashi K."/>
            <person name="Plichta R.D."/>
            <person name="Arai Y."/>
            <person name="Sasajima S."/>
            <person name="Kearney M.S."/>
            <person name="Suda W."/>
            <person name="Takeshita K."/>
            <person name="Sasaki T."/>
            <person name="Okamoto S."/>
            <person name="Skelly N.A."/>
            <person name="Okamura Y."/>
            <person name="Vlamakis H."/>
            <person name="Li Y."/>
            <person name="Tanoue T."/>
            <person name="Takei H."/>
            <person name="Nittono H."/>
            <person name="Narushima S."/>
            <person name="Irie J."/>
            <person name="Itoh H."/>
            <person name="Moriya K."/>
            <person name="Sugiura Y."/>
            <person name="Suematsu M."/>
            <person name="Moritoki N."/>
            <person name="Shibata S."/>
            <person name="Littman R.D."/>
            <person name="Fischbach A.M."/>
            <person name="Uwamino Y."/>
            <person name="Inoue T."/>
            <person name="Honda A."/>
            <person name="Hattori M."/>
            <person name="Murai T."/>
            <person name="Xavier J.R."/>
            <person name="Hirose N."/>
            <person name="Honda K."/>
        </authorList>
    </citation>
    <scope>NUCLEOTIDE SEQUENCE</scope>
    <source>
        <strain evidence="2">CE91-St55</strain>
    </source>
</reference>
<evidence type="ECO:0000256" key="1">
    <source>
        <dbReference type="SAM" id="Phobius"/>
    </source>
</evidence>